<name>M1VER0_CYAM1</name>
<organism evidence="1 2">
    <name type="scientific">Cyanidioschyzon merolae (strain NIES-3377 / 10D)</name>
    <name type="common">Unicellular red alga</name>
    <dbReference type="NCBI Taxonomy" id="280699"/>
    <lineage>
        <taxon>Eukaryota</taxon>
        <taxon>Rhodophyta</taxon>
        <taxon>Bangiophyceae</taxon>
        <taxon>Cyanidiales</taxon>
        <taxon>Cyanidiaceae</taxon>
        <taxon>Cyanidioschyzon</taxon>
    </lineage>
</organism>
<dbReference type="GeneID" id="16992458"/>
<protein>
    <submittedName>
        <fullName evidence="1">Uncharacterized protein</fullName>
    </submittedName>
</protein>
<keyword evidence="2" id="KW-1185">Reference proteome</keyword>
<accession>M1VER0</accession>
<dbReference type="Gramene" id="CMC069CT">
    <property type="protein sequence ID" value="CMC069CT"/>
    <property type="gene ID" value="CMC069C"/>
</dbReference>
<dbReference type="Proteomes" id="UP000007014">
    <property type="component" value="Chromosome 3"/>
</dbReference>
<evidence type="ECO:0000313" key="1">
    <source>
        <dbReference type="EMBL" id="BAM79008.1"/>
    </source>
</evidence>
<gene>
    <name evidence="1" type="ORF">CYME_CMC069C</name>
</gene>
<dbReference type="KEGG" id="cme:CYME_CMC069C"/>
<reference evidence="1 2" key="2">
    <citation type="journal article" date="2007" name="BMC Biol.">
        <title>A 100%-complete sequence reveals unusually simple genomic features in the hot-spring red alga Cyanidioschyzon merolae.</title>
        <authorList>
            <person name="Nozaki H."/>
            <person name="Takano H."/>
            <person name="Misumi O."/>
            <person name="Terasawa K."/>
            <person name="Matsuzaki M."/>
            <person name="Maruyama S."/>
            <person name="Nishida K."/>
            <person name="Yagisawa F."/>
            <person name="Yoshida Y."/>
            <person name="Fujiwara T."/>
            <person name="Takio S."/>
            <person name="Tamura K."/>
            <person name="Chung S.J."/>
            <person name="Nakamura S."/>
            <person name="Kuroiwa H."/>
            <person name="Tanaka K."/>
            <person name="Sato N."/>
            <person name="Kuroiwa T."/>
        </authorList>
    </citation>
    <scope>NUCLEOTIDE SEQUENCE [LARGE SCALE GENOMIC DNA]</scope>
    <source>
        <strain evidence="1 2">10D</strain>
    </source>
</reference>
<dbReference type="RefSeq" id="XP_005535294.1">
    <property type="nucleotide sequence ID" value="XM_005535237.1"/>
</dbReference>
<proteinExistence type="predicted"/>
<reference evidence="1 2" key="1">
    <citation type="journal article" date="2004" name="Nature">
        <title>Genome sequence of the ultrasmall unicellular red alga Cyanidioschyzon merolae 10D.</title>
        <authorList>
            <person name="Matsuzaki M."/>
            <person name="Misumi O."/>
            <person name="Shin-i T."/>
            <person name="Maruyama S."/>
            <person name="Takahara M."/>
            <person name="Miyagishima S."/>
            <person name="Mori T."/>
            <person name="Nishida K."/>
            <person name="Yagisawa F."/>
            <person name="Nishida K."/>
            <person name="Yoshida Y."/>
            <person name="Nishimura Y."/>
            <person name="Nakao S."/>
            <person name="Kobayashi T."/>
            <person name="Momoyama Y."/>
            <person name="Higashiyama T."/>
            <person name="Minoda A."/>
            <person name="Sano M."/>
            <person name="Nomoto H."/>
            <person name="Oishi K."/>
            <person name="Hayashi H."/>
            <person name="Ohta F."/>
            <person name="Nishizaka S."/>
            <person name="Haga S."/>
            <person name="Miura S."/>
            <person name="Morishita T."/>
            <person name="Kabeya Y."/>
            <person name="Terasawa K."/>
            <person name="Suzuki Y."/>
            <person name="Ishii Y."/>
            <person name="Asakawa S."/>
            <person name="Takano H."/>
            <person name="Ohta N."/>
            <person name="Kuroiwa H."/>
            <person name="Tanaka K."/>
            <person name="Shimizu N."/>
            <person name="Sugano S."/>
            <person name="Sato N."/>
            <person name="Nozaki H."/>
            <person name="Ogasawara N."/>
            <person name="Kohara Y."/>
            <person name="Kuroiwa T."/>
        </authorList>
    </citation>
    <scope>NUCLEOTIDE SEQUENCE [LARGE SCALE GENOMIC DNA]</scope>
    <source>
        <strain evidence="1 2">10D</strain>
    </source>
</reference>
<dbReference type="EMBL" id="AP006485">
    <property type="protein sequence ID" value="BAM79008.1"/>
    <property type="molecule type" value="Genomic_DNA"/>
</dbReference>
<dbReference type="AlphaFoldDB" id="M1VER0"/>
<dbReference type="HOGENOM" id="CLU_1752332_0_0_1"/>
<sequence length="149" mass="16852">MLRNTGTSSAWKEKYRCSYCSVWNGHHSLATETHINRENHPKRKIQGALRGCVASDSSRARSASFALTYPVRVRRVGITGAALSAVPKRLEGFDQIVVRQRNGHSGQTMRTVLIVGSVMCIHVSQRTSKFRCACRRFEDLQRRCQYVPT</sequence>
<evidence type="ECO:0000313" key="2">
    <source>
        <dbReference type="Proteomes" id="UP000007014"/>
    </source>
</evidence>